<comment type="caution">
    <text evidence="2">The sequence shown here is derived from an EMBL/GenBank/DDBJ whole genome shotgun (WGS) entry which is preliminary data.</text>
</comment>
<dbReference type="InterPro" id="IPR001584">
    <property type="entry name" value="Integrase_cat-core"/>
</dbReference>
<dbReference type="Pfam" id="PF13333">
    <property type="entry name" value="rve_2"/>
    <property type="match status" value="1"/>
</dbReference>
<sequence length="240" mass="28076">MNSSNKRFRSFGTRRLKPLLEDLGEIISRKRLRRLMREYDIKAITKRAYRPRTTDSRHDLPIAPNRLDRDFTAPAANRVWCGDITYLRCGSGFVYLAVVLDLYSRKIIGWSVSRRMHTRLVNNALKMALAMRGRPTGVIFHSDRGSQYASSEYRKLLVDNKLVASMSRKGDCWDNSPVESFFTSLKKESYLHALMNYHQIRNEIFEYIAVFYNRQRPHSWMDGSSPENFEIKLQPLNKCA</sequence>
<dbReference type="PANTHER" id="PTHR46889">
    <property type="entry name" value="TRANSPOSASE INSF FOR INSERTION SEQUENCE IS3B-RELATED"/>
    <property type="match status" value="1"/>
</dbReference>
<dbReference type="GO" id="GO:0015074">
    <property type="term" value="P:DNA integration"/>
    <property type="evidence" value="ECO:0007669"/>
    <property type="project" value="InterPro"/>
</dbReference>
<protein>
    <submittedName>
        <fullName evidence="2">IS3 family transposase</fullName>
    </submittedName>
</protein>
<proteinExistence type="predicted"/>
<dbReference type="NCBIfam" id="NF033516">
    <property type="entry name" value="transpos_IS3"/>
    <property type="match status" value="1"/>
</dbReference>
<evidence type="ECO:0000313" key="3">
    <source>
        <dbReference type="Proteomes" id="UP000673975"/>
    </source>
</evidence>
<feature type="domain" description="Integrase catalytic" evidence="1">
    <location>
        <begin position="70"/>
        <end position="234"/>
    </location>
</feature>
<dbReference type="InterPro" id="IPR048020">
    <property type="entry name" value="Transpos_IS3"/>
</dbReference>
<evidence type="ECO:0000313" key="2">
    <source>
        <dbReference type="EMBL" id="MBP3192906.1"/>
    </source>
</evidence>
<accession>A0A8J7UTT7</accession>
<dbReference type="RefSeq" id="WP_210512055.1">
    <property type="nucleotide sequence ID" value="NZ_JAFIDN010000007.1"/>
</dbReference>
<dbReference type="InterPro" id="IPR025948">
    <property type="entry name" value="HTH-like_dom"/>
</dbReference>
<dbReference type="EMBL" id="JAFIDN010000007">
    <property type="protein sequence ID" value="MBP3192906.1"/>
    <property type="molecule type" value="Genomic_DNA"/>
</dbReference>
<dbReference type="Proteomes" id="UP000673975">
    <property type="component" value="Unassembled WGS sequence"/>
</dbReference>
<dbReference type="SUPFAM" id="SSF53098">
    <property type="entry name" value="Ribonuclease H-like"/>
    <property type="match status" value="1"/>
</dbReference>
<dbReference type="InterPro" id="IPR036397">
    <property type="entry name" value="RNaseH_sf"/>
</dbReference>
<reference evidence="2" key="1">
    <citation type="submission" date="2021-02" db="EMBL/GenBank/DDBJ databases">
        <title>Natronogracilivirga saccharolytica gen. nov. sp. nov. a new anaerobic, haloalkiliphilic carbohydrate-fermenting bacterium from soda lake and proposing of Cyclonatronumiaceae fam. nov. in the phylum Balneolaeota.</title>
        <authorList>
            <person name="Zhilina T.N."/>
            <person name="Sorokin D.Y."/>
            <person name="Zavarzina D.G."/>
            <person name="Toshchakov S.V."/>
            <person name="Kublanov I.V."/>
        </authorList>
    </citation>
    <scope>NUCLEOTIDE SEQUENCE</scope>
    <source>
        <strain evidence="2">Z-1702</strain>
    </source>
</reference>
<dbReference type="PANTHER" id="PTHR46889:SF4">
    <property type="entry name" value="TRANSPOSASE INSO FOR INSERTION SEQUENCE ELEMENT IS911B-RELATED"/>
    <property type="match status" value="1"/>
</dbReference>
<dbReference type="Pfam" id="PF13276">
    <property type="entry name" value="HTH_21"/>
    <property type="match status" value="1"/>
</dbReference>
<organism evidence="2 3">
    <name type="scientific">Natronogracilivirga saccharolytica</name>
    <dbReference type="NCBI Taxonomy" id="2812953"/>
    <lineage>
        <taxon>Bacteria</taxon>
        <taxon>Pseudomonadati</taxon>
        <taxon>Balneolota</taxon>
        <taxon>Balneolia</taxon>
        <taxon>Balneolales</taxon>
        <taxon>Cyclonatronaceae</taxon>
        <taxon>Natronogracilivirga</taxon>
    </lineage>
</organism>
<keyword evidence="3" id="KW-1185">Reference proteome</keyword>
<dbReference type="GO" id="GO:0003676">
    <property type="term" value="F:nucleic acid binding"/>
    <property type="evidence" value="ECO:0007669"/>
    <property type="project" value="InterPro"/>
</dbReference>
<name>A0A8J7UTT7_9BACT</name>
<dbReference type="InterPro" id="IPR012337">
    <property type="entry name" value="RNaseH-like_sf"/>
</dbReference>
<dbReference type="AlphaFoldDB" id="A0A8J7UTT7"/>
<dbReference type="Gene3D" id="3.30.420.10">
    <property type="entry name" value="Ribonuclease H-like superfamily/Ribonuclease H"/>
    <property type="match status" value="1"/>
</dbReference>
<dbReference type="Pfam" id="PF00665">
    <property type="entry name" value="rve"/>
    <property type="match status" value="1"/>
</dbReference>
<dbReference type="PROSITE" id="PS50994">
    <property type="entry name" value="INTEGRASE"/>
    <property type="match status" value="1"/>
</dbReference>
<dbReference type="InterPro" id="IPR050900">
    <property type="entry name" value="Transposase_IS3/IS150/IS904"/>
</dbReference>
<gene>
    <name evidence="2" type="ORF">NATSA_09550</name>
</gene>
<evidence type="ECO:0000259" key="1">
    <source>
        <dbReference type="PROSITE" id="PS50994"/>
    </source>
</evidence>